<dbReference type="EMBL" id="QUQO01000001">
    <property type="protein sequence ID" value="RFB04044.1"/>
    <property type="molecule type" value="Genomic_DNA"/>
</dbReference>
<dbReference type="RefSeq" id="WP_116390672.1">
    <property type="nucleotide sequence ID" value="NZ_QUQO01000001.1"/>
</dbReference>
<dbReference type="AlphaFoldDB" id="A0A371RF21"/>
<keyword evidence="2" id="KW-0472">Membrane</keyword>
<keyword evidence="2" id="KW-0812">Transmembrane</keyword>
<keyword evidence="4" id="KW-1185">Reference proteome</keyword>
<evidence type="ECO:0000313" key="3">
    <source>
        <dbReference type="EMBL" id="RFB04044.1"/>
    </source>
</evidence>
<feature type="region of interest" description="Disordered" evidence="1">
    <location>
        <begin position="82"/>
        <end position="105"/>
    </location>
</feature>
<evidence type="ECO:0000313" key="4">
    <source>
        <dbReference type="Proteomes" id="UP000264589"/>
    </source>
</evidence>
<reference evidence="3 4" key="1">
    <citation type="submission" date="2018-08" db="EMBL/GenBank/DDBJ databases">
        <title>Parvularcula sp. SM1705, isolated from surface water of the South Sea China.</title>
        <authorList>
            <person name="Sun L."/>
        </authorList>
    </citation>
    <scope>NUCLEOTIDE SEQUENCE [LARGE SCALE GENOMIC DNA]</scope>
    <source>
        <strain evidence="3 4">SM1705</strain>
    </source>
</reference>
<comment type="caution">
    <text evidence="3">The sequence shown here is derived from an EMBL/GenBank/DDBJ whole genome shotgun (WGS) entry which is preliminary data.</text>
</comment>
<sequence length="105" mass="12008">MGQKRLKARKAVFILLGLIFLIPGLVVSISPVPLGFVLLLPGVTFLIIGSRQFRRWIRRRRERNSEINARIITAEDSLPGPIADPLKLTRPREHDGNLIREQNYQ</sequence>
<gene>
    <name evidence="3" type="ORF">DX908_01345</name>
</gene>
<keyword evidence="2" id="KW-1133">Transmembrane helix</keyword>
<evidence type="ECO:0000256" key="2">
    <source>
        <dbReference type="SAM" id="Phobius"/>
    </source>
</evidence>
<organism evidence="3 4">
    <name type="scientific">Parvularcula marina</name>
    <dbReference type="NCBI Taxonomy" id="2292771"/>
    <lineage>
        <taxon>Bacteria</taxon>
        <taxon>Pseudomonadati</taxon>
        <taxon>Pseudomonadota</taxon>
        <taxon>Alphaproteobacteria</taxon>
        <taxon>Parvularculales</taxon>
        <taxon>Parvularculaceae</taxon>
        <taxon>Parvularcula</taxon>
    </lineage>
</organism>
<evidence type="ECO:0000256" key="1">
    <source>
        <dbReference type="SAM" id="MobiDB-lite"/>
    </source>
</evidence>
<name>A0A371RF21_9PROT</name>
<dbReference type="Proteomes" id="UP000264589">
    <property type="component" value="Unassembled WGS sequence"/>
</dbReference>
<dbReference type="InParanoid" id="A0A371RF21"/>
<feature type="transmembrane region" description="Helical" evidence="2">
    <location>
        <begin position="12"/>
        <end position="29"/>
    </location>
</feature>
<feature type="transmembrane region" description="Helical" evidence="2">
    <location>
        <begin position="35"/>
        <end position="53"/>
    </location>
</feature>
<proteinExistence type="predicted"/>
<protein>
    <submittedName>
        <fullName evidence="3">Uncharacterized protein</fullName>
    </submittedName>
</protein>
<accession>A0A371RF21</accession>